<proteinExistence type="predicted"/>
<comment type="caution">
    <text evidence="3">The sequence shown here is derived from an EMBL/GenBank/DDBJ whole genome shotgun (WGS) entry which is preliminary data.</text>
</comment>
<reference evidence="3 4" key="1">
    <citation type="submission" date="2015-09" db="EMBL/GenBank/DDBJ databases">
        <title>Draft genome sequence of Alicyclobacillus ferrooxydans DSM 22381.</title>
        <authorList>
            <person name="Hemp J."/>
        </authorList>
    </citation>
    <scope>NUCLEOTIDE SEQUENCE [LARGE SCALE GENOMIC DNA]</scope>
    <source>
        <strain evidence="3 4">TC-34</strain>
    </source>
</reference>
<keyword evidence="4" id="KW-1185">Reference proteome</keyword>
<dbReference type="PATRIC" id="fig|471514.4.peg.262"/>
<feature type="compositionally biased region" description="Low complexity" evidence="1">
    <location>
        <begin position="154"/>
        <end position="173"/>
    </location>
</feature>
<feature type="chain" id="PRO_5006158105" description="SLH domain-containing protein" evidence="2">
    <location>
        <begin position="24"/>
        <end position="494"/>
    </location>
</feature>
<feature type="compositionally biased region" description="Polar residues" evidence="1">
    <location>
        <begin position="58"/>
        <end position="72"/>
    </location>
</feature>
<protein>
    <recommendedName>
        <fullName evidence="5">SLH domain-containing protein</fullName>
    </recommendedName>
</protein>
<dbReference type="AlphaFoldDB" id="A0A0P9GWD4"/>
<sequence length="494" mass="50925">MKIKWTSIASTLVAIAGIGVAGAAGAKVIYHAQHPVTSNSNALSHASTNSNALATALTNQSSNGDNTAESGSANTPANTAAENTSGSSNLASTSANPNSSNQGPLSGSTQNGVANPTNQPGSGSAQSQSGAGGGAGQSSTGGASGGASGGANGGANASGSSSTGNSGGSTILGSGNGPFDDSVKPGYLSNLQVLADFGKDIGIKPDPSGTSTFKDLPTSNPDWGIIHAMIEQGLIRDGISSTYFGANINYRIRDLSSLYLAYAHIHIYPSIYDPGYDQPLVWDRTVGLLNGVTGGYPTTAYQNLGPGDGLCVRQQDMTSFLANVNAFSRGYRPAAQGYDQLVYPIRDEANTFPAGQPPDGYQASITKTYHIMNDLLVKQSGNNLILSIPAFAIDNEWKMIVGNKVQFSLDGGQTWQTAKNPSSNLFSFYESADASYGGLPAGKLPSRILVKSPIGDDLWVRLFDGKDLVSDETIGWINGAPTETRNDVSYQTGP</sequence>
<dbReference type="EMBL" id="LJCO01000008">
    <property type="protein sequence ID" value="KPV45599.1"/>
    <property type="molecule type" value="Genomic_DNA"/>
</dbReference>
<evidence type="ECO:0000313" key="3">
    <source>
        <dbReference type="EMBL" id="KPV45599.1"/>
    </source>
</evidence>
<accession>A0A0P9GWD4</accession>
<feature type="compositionally biased region" description="Polar residues" evidence="1">
    <location>
        <begin position="85"/>
        <end position="120"/>
    </location>
</feature>
<organism evidence="3 4">
    <name type="scientific">Alicyclobacillus ferrooxydans</name>
    <dbReference type="NCBI Taxonomy" id="471514"/>
    <lineage>
        <taxon>Bacteria</taxon>
        <taxon>Bacillati</taxon>
        <taxon>Bacillota</taxon>
        <taxon>Bacilli</taxon>
        <taxon>Bacillales</taxon>
        <taxon>Alicyclobacillaceae</taxon>
        <taxon>Alicyclobacillus</taxon>
    </lineage>
</organism>
<feature type="compositionally biased region" description="Gly residues" evidence="1">
    <location>
        <begin position="142"/>
        <end position="153"/>
    </location>
</feature>
<gene>
    <name evidence="3" type="ORF">AN477_01350</name>
</gene>
<feature type="region of interest" description="Disordered" evidence="1">
    <location>
        <begin position="58"/>
        <end position="177"/>
    </location>
</feature>
<evidence type="ECO:0000256" key="2">
    <source>
        <dbReference type="SAM" id="SignalP"/>
    </source>
</evidence>
<evidence type="ECO:0000313" key="4">
    <source>
        <dbReference type="Proteomes" id="UP000050482"/>
    </source>
</evidence>
<feature type="signal peptide" evidence="2">
    <location>
        <begin position="1"/>
        <end position="23"/>
    </location>
</feature>
<evidence type="ECO:0008006" key="5">
    <source>
        <dbReference type="Google" id="ProtNLM"/>
    </source>
</evidence>
<evidence type="ECO:0000256" key="1">
    <source>
        <dbReference type="SAM" id="MobiDB-lite"/>
    </source>
</evidence>
<dbReference type="Proteomes" id="UP000050482">
    <property type="component" value="Unassembled WGS sequence"/>
</dbReference>
<name>A0A0P9GWD4_9BACL</name>
<feature type="compositionally biased region" description="Low complexity" evidence="1">
    <location>
        <begin position="73"/>
        <end position="84"/>
    </location>
</feature>
<dbReference type="RefSeq" id="WP_054967378.1">
    <property type="nucleotide sequence ID" value="NZ_LJCO01000008.1"/>
</dbReference>
<keyword evidence="2" id="KW-0732">Signal</keyword>